<evidence type="ECO:0000256" key="1">
    <source>
        <dbReference type="SAM" id="Phobius"/>
    </source>
</evidence>
<reference evidence="2 3" key="1">
    <citation type="submission" date="2022-11" db="EMBL/GenBank/DDBJ databases">
        <title>The First Case of Preauricular Fistular Abscess Caused by Peptoniphilus grossensis.</title>
        <authorList>
            <person name="Byun J.-H."/>
        </authorList>
    </citation>
    <scope>NUCLEOTIDE SEQUENCE [LARGE SCALE GENOMIC DNA]</scope>
    <source>
        <strain evidence="2 3">GYB008</strain>
    </source>
</reference>
<evidence type="ECO:0000313" key="2">
    <source>
        <dbReference type="EMBL" id="MEF3318151.1"/>
    </source>
</evidence>
<feature type="transmembrane region" description="Helical" evidence="1">
    <location>
        <begin position="5"/>
        <end position="22"/>
    </location>
</feature>
<feature type="transmembrane region" description="Helical" evidence="1">
    <location>
        <begin position="103"/>
        <end position="122"/>
    </location>
</feature>
<dbReference type="RefSeq" id="WP_332087292.1">
    <property type="nucleotide sequence ID" value="NZ_JARBCY010000033.1"/>
</dbReference>
<keyword evidence="1" id="KW-0472">Membrane</keyword>
<accession>A0ABU7XA57</accession>
<protein>
    <submittedName>
        <fullName evidence="2">Uncharacterized protein</fullName>
    </submittedName>
</protein>
<dbReference type="Proteomes" id="UP001328425">
    <property type="component" value="Unassembled WGS sequence"/>
</dbReference>
<sequence length="239" mass="27724">MNKKLQNIILAVSILIPFGFHLSGMKSQLGQASIMYSILWAIINYLFIMTAVDFSTKFNKILKLPGLKIRKRTYYINIIVYIGFLIFVNIYFLQQIYLRDVEIINALANPFFLIGLFLLFLYNMQNGKFPKKEEKETDIYEISRKSSFRDGKDRLGTLVGSYDKGLVIGNYYFPYENMKSISKSKDEEIMIKGREDSKNYIIKIGSLNSANQTIIELNNALNEGKIDEKKINLKKIKNF</sequence>
<keyword evidence="3" id="KW-1185">Reference proteome</keyword>
<name>A0ABU7XA57_9FIRM</name>
<organism evidence="2 3">
    <name type="scientific">Peptoniphilus grossensis</name>
    <dbReference type="NCBI Taxonomy" id="1465756"/>
    <lineage>
        <taxon>Bacteria</taxon>
        <taxon>Bacillati</taxon>
        <taxon>Bacillota</taxon>
        <taxon>Tissierellia</taxon>
        <taxon>Tissierellales</taxon>
        <taxon>Peptoniphilaceae</taxon>
        <taxon>Peptoniphilus</taxon>
    </lineage>
</organism>
<dbReference type="EMBL" id="JARBCY010000033">
    <property type="protein sequence ID" value="MEF3318151.1"/>
    <property type="molecule type" value="Genomic_DNA"/>
</dbReference>
<feature type="transmembrane region" description="Helical" evidence="1">
    <location>
        <begin position="34"/>
        <end position="54"/>
    </location>
</feature>
<keyword evidence="1" id="KW-0812">Transmembrane</keyword>
<gene>
    <name evidence="2" type="ORF">PV361_05490</name>
</gene>
<comment type="caution">
    <text evidence="2">The sequence shown here is derived from an EMBL/GenBank/DDBJ whole genome shotgun (WGS) entry which is preliminary data.</text>
</comment>
<feature type="transmembrane region" description="Helical" evidence="1">
    <location>
        <begin position="74"/>
        <end position="97"/>
    </location>
</feature>
<keyword evidence="1" id="KW-1133">Transmembrane helix</keyword>
<evidence type="ECO:0000313" key="3">
    <source>
        <dbReference type="Proteomes" id="UP001328425"/>
    </source>
</evidence>
<proteinExistence type="predicted"/>